<dbReference type="GO" id="GO:0000160">
    <property type="term" value="P:phosphorelay signal transduction system"/>
    <property type="evidence" value="ECO:0007669"/>
    <property type="project" value="InterPro"/>
</dbReference>
<evidence type="ECO:0000313" key="3">
    <source>
        <dbReference type="EMBL" id="SMC46724.1"/>
    </source>
</evidence>
<dbReference type="InterPro" id="IPR052048">
    <property type="entry name" value="ST_Response_Regulator"/>
</dbReference>
<dbReference type="Gene3D" id="3.40.50.2300">
    <property type="match status" value="1"/>
</dbReference>
<proteinExistence type="predicted"/>
<reference evidence="3 4" key="1">
    <citation type="submission" date="2017-04" db="EMBL/GenBank/DDBJ databases">
        <authorList>
            <person name="Afonso C.L."/>
            <person name="Miller P.J."/>
            <person name="Scott M.A."/>
            <person name="Spackman E."/>
            <person name="Goraichik I."/>
            <person name="Dimitrov K.M."/>
            <person name="Suarez D.L."/>
            <person name="Swayne D.E."/>
        </authorList>
    </citation>
    <scope>NUCLEOTIDE SEQUENCE [LARGE SCALE GENOMIC DNA]</scope>
    <source>
        <strain evidence="3 4">DSM 5090</strain>
    </source>
</reference>
<organism evidence="3 4">
    <name type="scientific">Sporomusa malonica</name>
    <dbReference type="NCBI Taxonomy" id="112901"/>
    <lineage>
        <taxon>Bacteria</taxon>
        <taxon>Bacillati</taxon>
        <taxon>Bacillota</taxon>
        <taxon>Negativicutes</taxon>
        <taxon>Selenomonadales</taxon>
        <taxon>Sporomusaceae</taxon>
        <taxon>Sporomusa</taxon>
    </lineage>
</organism>
<evidence type="ECO:0000313" key="4">
    <source>
        <dbReference type="Proteomes" id="UP000192738"/>
    </source>
</evidence>
<gene>
    <name evidence="3" type="ORF">SAMN04488500_103228</name>
</gene>
<dbReference type="OrthoDB" id="9790669at2"/>
<feature type="domain" description="Response regulatory" evidence="2">
    <location>
        <begin position="8"/>
        <end position="122"/>
    </location>
</feature>
<feature type="modified residue" description="4-aspartylphosphate" evidence="1">
    <location>
        <position position="57"/>
    </location>
</feature>
<dbReference type="AlphaFoldDB" id="A0A1W1ZE89"/>
<dbReference type="Proteomes" id="UP000192738">
    <property type="component" value="Unassembled WGS sequence"/>
</dbReference>
<name>A0A1W1ZE89_9FIRM</name>
<dbReference type="InterPro" id="IPR011006">
    <property type="entry name" value="CheY-like_superfamily"/>
</dbReference>
<dbReference type="Pfam" id="PF00072">
    <property type="entry name" value="Response_reg"/>
    <property type="match status" value="1"/>
</dbReference>
<evidence type="ECO:0000256" key="1">
    <source>
        <dbReference type="PROSITE-ProRule" id="PRU00169"/>
    </source>
</evidence>
<dbReference type="SUPFAM" id="SSF52172">
    <property type="entry name" value="CheY-like"/>
    <property type="match status" value="1"/>
</dbReference>
<evidence type="ECO:0000259" key="2">
    <source>
        <dbReference type="PROSITE" id="PS50110"/>
    </source>
</evidence>
<keyword evidence="4" id="KW-1185">Reference proteome</keyword>
<dbReference type="PANTHER" id="PTHR43228:SF1">
    <property type="entry name" value="TWO-COMPONENT RESPONSE REGULATOR ARR22"/>
    <property type="match status" value="1"/>
</dbReference>
<dbReference type="SMART" id="SM00448">
    <property type="entry name" value="REC"/>
    <property type="match status" value="1"/>
</dbReference>
<sequence length="123" mass="13690">MVNACTSKVLICDDSMLVRKKLRDLLEEMHCQVYEAKNGAECVEIFKNHKPGTIFMDIVMPELDGLEALKQIKELDKGARVIMLSSTGTSSKVLEALKHGAADFIQKPYNRDQIAKAVGYSES</sequence>
<dbReference type="STRING" id="112901.SAMN04488500_103228"/>
<dbReference type="InterPro" id="IPR001789">
    <property type="entry name" value="Sig_transdc_resp-reg_receiver"/>
</dbReference>
<dbReference type="PROSITE" id="PS50110">
    <property type="entry name" value="RESPONSE_REGULATORY"/>
    <property type="match status" value="1"/>
</dbReference>
<accession>A0A1W1ZE89</accession>
<dbReference type="EMBL" id="FWXI01000003">
    <property type="protein sequence ID" value="SMC46724.1"/>
    <property type="molecule type" value="Genomic_DNA"/>
</dbReference>
<keyword evidence="1" id="KW-0597">Phosphoprotein</keyword>
<dbReference type="RefSeq" id="WP_084574557.1">
    <property type="nucleotide sequence ID" value="NZ_CP155572.1"/>
</dbReference>
<dbReference type="PANTHER" id="PTHR43228">
    <property type="entry name" value="TWO-COMPONENT RESPONSE REGULATOR"/>
    <property type="match status" value="1"/>
</dbReference>
<protein>
    <submittedName>
        <fullName evidence="3">Two-component system, chemotaxis family, response regulator CheY</fullName>
    </submittedName>
</protein>